<dbReference type="GO" id="GO:0003700">
    <property type="term" value="F:DNA-binding transcription factor activity"/>
    <property type="evidence" value="ECO:0007669"/>
    <property type="project" value="InterPro"/>
</dbReference>
<dbReference type="SMART" id="SM00342">
    <property type="entry name" value="HTH_ARAC"/>
    <property type="match status" value="1"/>
</dbReference>
<name>A0A109W5L9_9BACT</name>
<dbReference type="InterPro" id="IPR053142">
    <property type="entry name" value="PchR_regulatory_protein"/>
</dbReference>
<keyword evidence="3" id="KW-0804">Transcription</keyword>
<evidence type="ECO:0000313" key="5">
    <source>
        <dbReference type="EMBL" id="AMD92328.1"/>
    </source>
</evidence>
<dbReference type="AlphaFoldDB" id="A0A109W5L9"/>
<organism evidence="5 6">
    <name type="scientific">Desulfomicrobium orale DSM 12838</name>
    <dbReference type="NCBI Taxonomy" id="888061"/>
    <lineage>
        <taxon>Bacteria</taxon>
        <taxon>Pseudomonadati</taxon>
        <taxon>Thermodesulfobacteriota</taxon>
        <taxon>Desulfovibrionia</taxon>
        <taxon>Desulfovibrionales</taxon>
        <taxon>Desulfomicrobiaceae</taxon>
        <taxon>Desulfomicrobium</taxon>
    </lineage>
</organism>
<feature type="domain" description="HTH araC/xylS-type" evidence="4">
    <location>
        <begin position="227"/>
        <end position="325"/>
    </location>
</feature>
<dbReference type="PANTHER" id="PTHR47893:SF1">
    <property type="entry name" value="REGULATORY PROTEIN PCHR"/>
    <property type="match status" value="1"/>
</dbReference>
<dbReference type="KEGG" id="doa:AXF15_03865"/>
<dbReference type="Pfam" id="PF12833">
    <property type="entry name" value="HTH_18"/>
    <property type="match status" value="1"/>
</dbReference>
<keyword evidence="1" id="KW-0805">Transcription regulation</keyword>
<proteinExistence type="predicted"/>
<dbReference type="PANTHER" id="PTHR47893">
    <property type="entry name" value="REGULATORY PROTEIN PCHR"/>
    <property type="match status" value="1"/>
</dbReference>
<evidence type="ECO:0000256" key="3">
    <source>
        <dbReference type="ARBA" id="ARBA00023163"/>
    </source>
</evidence>
<dbReference type="InterPro" id="IPR020449">
    <property type="entry name" value="Tscrpt_reg_AraC-type_HTH"/>
</dbReference>
<gene>
    <name evidence="5" type="ORF">AXF15_03865</name>
</gene>
<dbReference type="EMBL" id="CP014230">
    <property type="protein sequence ID" value="AMD92328.1"/>
    <property type="molecule type" value="Genomic_DNA"/>
</dbReference>
<dbReference type="SUPFAM" id="SSF46689">
    <property type="entry name" value="Homeodomain-like"/>
    <property type="match status" value="2"/>
</dbReference>
<evidence type="ECO:0000313" key="6">
    <source>
        <dbReference type="Proteomes" id="UP000063964"/>
    </source>
</evidence>
<reference evidence="6" key="1">
    <citation type="submission" date="2016-02" db="EMBL/GenBank/DDBJ databases">
        <authorList>
            <person name="Holder M.E."/>
            <person name="Ajami N.J."/>
            <person name="Petrosino J.F."/>
        </authorList>
    </citation>
    <scope>NUCLEOTIDE SEQUENCE [LARGE SCALE GENOMIC DNA]</scope>
    <source>
        <strain evidence="6">DSM 12838</strain>
    </source>
</reference>
<dbReference type="Gene3D" id="1.10.10.60">
    <property type="entry name" value="Homeodomain-like"/>
    <property type="match status" value="2"/>
</dbReference>
<dbReference type="GO" id="GO:0043565">
    <property type="term" value="F:sequence-specific DNA binding"/>
    <property type="evidence" value="ECO:0007669"/>
    <property type="project" value="InterPro"/>
</dbReference>
<dbReference type="InterPro" id="IPR018060">
    <property type="entry name" value="HTH_AraC"/>
</dbReference>
<evidence type="ECO:0000259" key="4">
    <source>
        <dbReference type="PROSITE" id="PS01124"/>
    </source>
</evidence>
<dbReference type="PROSITE" id="PS01124">
    <property type="entry name" value="HTH_ARAC_FAMILY_2"/>
    <property type="match status" value="1"/>
</dbReference>
<sequence>MGGDVMNMCTEQVSKYFSQGKGLTYRRDKDGAAGVVPERSQPFPDVFLEVLPHNILKNELQVRFATEIPLSQARFLVFSLCLAGLVTTYIESDPPDVVAQGQNQLAVYHYSTVRGESVFQRGELSMVNICISFETLERLCGKNPAQPWLLRTSDRKKLHIIQVVTAPLLLLEVGRRLILPPVKGQAKDMYRRGACLEFLALALESLQKLSGAVAPMLLSQQDVAQLTLVKHQLESSFEQPPSLQELSKMFTLNEYKLKKGFKQLFGMTVSGYVQFCRVNHAFKRFLDGESNVSQCSWEAGYTNVSHFIKAFRKHYGCTPGKFILRQKDIITRLSMSG</sequence>
<evidence type="ECO:0000256" key="2">
    <source>
        <dbReference type="ARBA" id="ARBA00023125"/>
    </source>
</evidence>
<keyword evidence="2" id="KW-0238">DNA-binding</keyword>
<accession>A0A109W5L9</accession>
<evidence type="ECO:0000256" key="1">
    <source>
        <dbReference type="ARBA" id="ARBA00023015"/>
    </source>
</evidence>
<dbReference type="STRING" id="888061.AXF15_03865"/>
<dbReference type="Proteomes" id="UP000063964">
    <property type="component" value="Chromosome"/>
</dbReference>
<dbReference type="InterPro" id="IPR009057">
    <property type="entry name" value="Homeodomain-like_sf"/>
</dbReference>
<keyword evidence="6" id="KW-1185">Reference proteome</keyword>
<dbReference type="PRINTS" id="PR00032">
    <property type="entry name" value="HTHARAC"/>
</dbReference>
<protein>
    <recommendedName>
        <fullName evidence="4">HTH araC/xylS-type domain-containing protein</fullName>
    </recommendedName>
</protein>